<feature type="transmembrane region" description="Helical" evidence="8">
    <location>
        <begin position="474"/>
        <end position="494"/>
    </location>
</feature>
<dbReference type="Pfam" id="PF02683">
    <property type="entry name" value="DsbD_TM"/>
    <property type="match status" value="1"/>
</dbReference>
<feature type="transmembrane region" description="Helical" evidence="8">
    <location>
        <begin position="435"/>
        <end position="453"/>
    </location>
</feature>
<dbReference type="SUPFAM" id="SSF52833">
    <property type="entry name" value="Thioredoxin-like"/>
    <property type="match status" value="1"/>
</dbReference>
<feature type="region of interest" description="Disordered" evidence="7">
    <location>
        <begin position="641"/>
        <end position="676"/>
    </location>
</feature>
<dbReference type="InterPro" id="IPR036929">
    <property type="entry name" value="DsbDN_sf"/>
</dbReference>
<dbReference type="Gene3D" id="2.60.40.1250">
    <property type="entry name" value="Thiol:disulfide interchange protein DsbD, N-terminal domain"/>
    <property type="match status" value="1"/>
</dbReference>
<dbReference type="Pfam" id="PF13899">
    <property type="entry name" value="Thioredoxin_7"/>
    <property type="match status" value="1"/>
</dbReference>
<protein>
    <submittedName>
        <fullName evidence="10">Thiol:disulfide interchange protein DsbD</fullName>
        <ecNumber evidence="10">1.8.1.8</ecNumber>
    </submittedName>
</protein>
<dbReference type="GO" id="GO:0047134">
    <property type="term" value="F:protein-disulfide reductase [NAD(P)H] activity"/>
    <property type="evidence" value="ECO:0007669"/>
    <property type="project" value="UniProtKB-EC"/>
</dbReference>
<evidence type="ECO:0000256" key="1">
    <source>
        <dbReference type="ARBA" id="ARBA00004651"/>
    </source>
</evidence>
<evidence type="ECO:0000256" key="3">
    <source>
        <dbReference type="ARBA" id="ARBA00022692"/>
    </source>
</evidence>
<keyword evidence="2" id="KW-1003">Cell membrane</keyword>
<feature type="transmembrane region" description="Helical" evidence="8">
    <location>
        <begin position="251"/>
        <end position="273"/>
    </location>
</feature>
<evidence type="ECO:0000256" key="7">
    <source>
        <dbReference type="SAM" id="MobiDB-lite"/>
    </source>
</evidence>
<keyword evidence="6 8" id="KW-0472">Membrane</keyword>
<keyword evidence="4" id="KW-0201">Cytochrome c-type biogenesis</keyword>
<evidence type="ECO:0000313" key="11">
    <source>
        <dbReference type="Proteomes" id="UP001155110"/>
    </source>
</evidence>
<dbReference type="Gene3D" id="3.40.30.10">
    <property type="entry name" value="Glutaredoxin"/>
    <property type="match status" value="1"/>
</dbReference>
<feature type="transmembrane region" description="Helical" evidence="8">
    <location>
        <begin position="326"/>
        <end position="349"/>
    </location>
</feature>
<dbReference type="InterPro" id="IPR036249">
    <property type="entry name" value="Thioredoxin-like_sf"/>
</dbReference>
<evidence type="ECO:0000259" key="9">
    <source>
        <dbReference type="PROSITE" id="PS51352"/>
    </source>
</evidence>
<comment type="caution">
    <text evidence="10">The sequence shown here is derived from an EMBL/GenBank/DDBJ whole genome shotgun (WGS) entry which is preliminary data.</text>
</comment>
<gene>
    <name evidence="10" type="ORF">GGP99_003341</name>
</gene>
<dbReference type="AlphaFoldDB" id="A0AAW5PBM8"/>
<dbReference type="GO" id="GO:0017004">
    <property type="term" value="P:cytochrome complex assembly"/>
    <property type="evidence" value="ECO:0007669"/>
    <property type="project" value="UniProtKB-KW"/>
</dbReference>
<accession>A0AAW5PBM8</accession>
<keyword evidence="3 8" id="KW-0812">Transmembrane</keyword>
<dbReference type="InterPro" id="IPR028250">
    <property type="entry name" value="DsbDN"/>
</dbReference>
<sequence length="676" mass="70555">MHVSRKYPGQGAATSSGGQIGRGGDATWSAEAALQTVRHGKRFAAHLHANVEEGWYVYALDSPAGQPLSVSLDSLPAGIDTTGTLRQSTPTRKYDPNFEADAFFYEESAEVRAGLHVGKEVKPGTYVVGGSVRYMVCSDQMCMPPTTKPVSMTIEVESGALRDAYAAVNYGDLVEPGPAASDNSQGAVPSAGSIAPGEAAGERGSLWGFLLLAVGAGVSAFFMPCIFPMVPLTVSYFAKGSGRGQSMRQAGVYRLTIVGAFTGLGALAAALLGAAGAQSIAASPWTNLAIGGVLVAFGLSLLGLFELRLPTGLTNYLNRQSERQSGYAGAVFMGLTLTVVSFSCTAPFVGGLLAAAAQGTWLYPVLGMAVFSGVLALPFVGFALFPEALKRLPSSGGWMNALKVTLGFVELAAALKFFSNADLVWGGAVWLSRPLVIAFTIVLFALAGAYLLGTLRLSHDPPAETPRRVGVGRVLAAALFLGLALYMTPGLLGARLGSLDAYFPPRHATDVGRLPTSSGPETTSVSALDWNQNDIDAAMAEAKESGTPVFVDFSGYTCTNCREMEANVFPAPAVAEHLRADFVLLRLYTDDADKGPALQRYQQQTVGTVALPSYAVVTPEGNLAARHSGMASPKAFDAFLEEGLSQSPEDAAPQNVSRGTPSALLARGRSKGQGSN</sequence>
<proteinExistence type="predicted"/>
<evidence type="ECO:0000313" key="10">
    <source>
        <dbReference type="EMBL" id="MCS4159350.1"/>
    </source>
</evidence>
<evidence type="ECO:0000256" key="6">
    <source>
        <dbReference type="ARBA" id="ARBA00023136"/>
    </source>
</evidence>
<evidence type="ECO:0000256" key="8">
    <source>
        <dbReference type="SAM" id="Phobius"/>
    </source>
</evidence>
<evidence type="ECO:0000256" key="2">
    <source>
        <dbReference type="ARBA" id="ARBA00022475"/>
    </source>
</evidence>
<dbReference type="GO" id="GO:0005886">
    <property type="term" value="C:plasma membrane"/>
    <property type="evidence" value="ECO:0007669"/>
    <property type="project" value="UniProtKB-SubCell"/>
</dbReference>
<feature type="transmembrane region" description="Helical" evidence="8">
    <location>
        <begin position="361"/>
        <end position="385"/>
    </location>
</feature>
<keyword evidence="5 8" id="KW-1133">Transmembrane helix</keyword>
<name>A0AAW5PBM8_9BACT</name>
<reference evidence="10" key="1">
    <citation type="submission" date="2022-08" db="EMBL/GenBank/DDBJ databases">
        <title>Genomic Encyclopedia of Type Strains, Phase V (KMG-V): Genome sequencing to study the core and pangenomes of soil and plant-associated prokaryotes.</title>
        <authorList>
            <person name="Whitman W."/>
        </authorList>
    </citation>
    <scope>NUCLEOTIDE SEQUENCE</scope>
    <source>
        <strain evidence="10">SP3002</strain>
    </source>
</reference>
<feature type="region of interest" description="Disordered" evidence="7">
    <location>
        <begin position="1"/>
        <end position="25"/>
    </location>
</feature>
<dbReference type="PROSITE" id="PS51352">
    <property type="entry name" value="THIOREDOXIN_2"/>
    <property type="match status" value="1"/>
</dbReference>
<dbReference type="PANTHER" id="PTHR32234:SF0">
    <property type="entry name" value="THIOL:DISULFIDE INTERCHANGE PROTEIN DSBD"/>
    <property type="match status" value="1"/>
</dbReference>
<dbReference type="Pfam" id="PF11412">
    <property type="entry name" value="DsbD_N"/>
    <property type="match status" value="1"/>
</dbReference>
<dbReference type="Proteomes" id="UP001155110">
    <property type="component" value="Unassembled WGS sequence"/>
</dbReference>
<feature type="domain" description="Thioredoxin" evidence="9">
    <location>
        <begin position="513"/>
        <end position="645"/>
    </location>
</feature>
<keyword evidence="10" id="KW-0560">Oxidoreductase</keyword>
<feature type="transmembrane region" description="Helical" evidence="8">
    <location>
        <begin position="397"/>
        <end position="415"/>
    </location>
</feature>
<feature type="compositionally biased region" description="Polar residues" evidence="7">
    <location>
        <begin position="644"/>
        <end position="660"/>
    </location>
</feature>
<evidence type="ECO:0000256" key="5">
    <source>
        <dbReference type="ARBA" id="ARBA00022989"/>
    </source>
</evidence>
<dbReference type="EMBL" id="JANTZM010000025">
    <property type="protein sequence ID" value="MCS4159350.1"/>
    <property type="molecule type" value="Genomic_DNA"/>
</dbReference>
<evidence type="ECO:0000256" key="4">
    <source>
        <dbReference type="ARBA" id="ARBA00022748"/>
    </source>
</evidence>
<comment type="subcellular location">
    <subcellularLocation>
        <location evidence="1">Cell membrane</location>
        <topology evidence="1">Multi-pass membrane protein</topology>
    </subcellularLocation>
</comment>
<dbReference type="PANTHER" id="PTHR32234">
    <property type="entry name" value="THIOL:DISULFIDE INTERCHANGE PROTEIN DSBD"/>
    <property type="match status" value="1"/>
</dbReference>
<dbReference type="GO" id="GO:0045454">
    <property type="term" value="P:cell redox homeostasis"/>
    <property type="evidence" value="ECO:0007669"/>
    <property type="project" value="TreeGrafter"/>
</dbReference>
<feature type="transmembrane region" description="Helical" evidence="8">
    <location>
        <begin position="206"/>
        <end position="230"/>
    </location>
</feature>
<dbReference type="EC" id="1.8.1.8" evidence="10"/>
<feature type="transmembrane region" description="Helical" evidence="8">
    <location>
        <begin position="285"/>
        <end position="305"/>
    </location>
</feature>
<dbReference type="InterPro" id="IPR003834">
    <property type="entry name" value="Cyt_c_assmbl_TM_dom"/>
</dbReference>
<dbReference type="RefSeq" id="WP_259247317.1">
    <property type="nucleotide sequence ID" value="NZ_JANTZM010000025.1"/>
</dbReference>
<dbReference type="InterPro" id="IPR013766">
    <property type="entry name" value="Thioredoxin_domain"/>
</dbReference>
<organism evidence="10 11">
    <name type="scientific">Salinibacter ruber</name>
    <dbReference type="NCBI Taxonomy" id="146919"/>
    <lineage>
        <taxon>Bacteria</taxon>
        <taxon>Pseudomonadati</taxon>
        <taxon>Rhodothermota</taxon>
        <taxon>Rhodothermia</taxon>
        <taxon>Rhodothermales</taxon>
        <taxon>Salinibacteraceae</taxon>
        <taxon>Salinibacter</taxon>
    </lineage>
</organism>